<evidence type="ECO:0000313" key="3">
    <source>
        <dbReference type="Proteomes" id="UP000515917"/>
    </source>
</evidence>
<dbReference type="PANTHER" id="PTHR42103">
    <property type="entry name" value="ALPHA/BETA-HYDROLASES SUPERFAMILY PROTEIN"/>
    <property type="match status" value="1"/>
</dbReference>
<keyword evidence="2" id="KW-0378">Hydrolase</keyword>
<organism evidence="2 3">
    <name type="scientific">Iodobacter fluviatilis</name>
    <dbReference type="NCBI Taxonomy" id="537"/>
    <lineage>
        <taxon>Bacteria</taxon>
        <taxon>Pseudomonadati</taxon>
        <taxon>Pseudomonadota</taxon>
        <taxon>Betaproteobacteria</taxon>
        <taxon>Neisseriales</taxon>
        <taxon>Chitinibacteraceae</taxon>
        <taxon>Iodobacter</taxon>
    </lineage>
</organism>
<keyword evidence="3" id="KW-1185">Reference proteome</keyword>
<dbReference type="SUPFAM" id="SSF53474">
    <property type="entry name" value="alpha/beta-Hydrolases"/>
    <property type="match status" value="1"/>
</dbReference>
<evidence type="ECO:0000259" key="1">
    <source>
        <dbReference type="Pfam" id="PF12146"/>
    </source>
</evidence>
<evidence type="ECO:0000313" key="2">
    <source>
        <dbReference type="EMBL" id="QBC42416.1"/>
    </source>
</evidence>
<name>A0A7G3G588_9NEIS</name>
<gene>
    <name evidence="2" type="ORF">C1H71_01795</name>
</gene>
<dbReference type="InterPro" id="IPR029058">
    <property type="entry name" value="AB_hydrolase_fold"/>
</dbReference>
<dbReference type="EMBL" id="CP025781">
    <property type="protein sequence ID" value="QBC42416.1"/>
    <property type="molecule type" value="Genomic_DNA"/>
</dbReference>
<dbReference type="PANTHER" id="PTHR42103:SF2">
    <property type="entry name" value="AB HYDROLASE-1 DOMAIN-CONTAINING PROTEIN"/>
    <property type="match status" value="1"/>
</dbReference>
<reference evidence="2 3" key="1">
    <citation type="submission" date="2018-01" db="EMBL/GenBank/DDBJ databases">
        <title>Genome sequence of Iodobacter sp. strain PCH194 isolated from Indian Trans-Himalaya.</title>
        <authorList>
            <person name="Kumar V."/>
            <person name="Thakur V."/>
            <person name="Kumar S."/>
            <person name="Singh D."/>
        </authorList>
    </citation>
    <scope>NUCLEOTIDE SEQUENCE [LARGE SCALE GENOMIC DNA]</scope>
    <source>
        <strain evidence="2 3">PCH194</strain>
    </source>
</reference>
<dbReference type="Pfam" id="PF12146">
    <property type="entry name" value="Hydrolase_4"/>
    <property type="match status" value="1"/>
</dbReference>
<dbReference type="RefSeq" id="WP_130105037.1">
    <property type="nucleotide sequence ID" value="NZ_CP025781.1"/>
</dbReference>
<feature type="domain" description="Serine aminopeptidase S33" evidence="1">
    <location>
        <begin position="55"/>
        <end position="150"/>
    </location>
</feature>
<dbReference type="AlphaFoldDB" id="A0A7G3G588"/>
<dbReference type="KEGG" id="ifl:C1H71_01795"/>
<sequence>MTTPRKAPSFELIAINGPTGQLECLRLPSALEHTVGVVLVAHPNPTEGGTFNNKIVHTLAKTLSRLGYIAYCPNLRGVGHSAGAFENGVGEVDDMAAVLAFARAENPTLTRLTLAGFSFGTFVQSQLRQRLSDDEVEGMILIGPAVSRHNFPPVPNHSTLLIHGEEDEVISLATVLNWARPQSLPVVVFPGVGHYFHGKLTQLADWINKEWRNRS</sequence>
<protein>
    <submittedName>
        <fullName evidence="2">Alpha/beta hydrolase</fullName>
    </submittedName>
</protein>
<accession>A0A7G3G588</accession>
<dbReference type="GO" id="GO:0016787">
    <property type="term" value="F:hydrolase activity"/>
    <property type="evidence" value="ECO:0007669"/>
    <property type="project" value="UniProtKB-KW"/>
</dbReference>
<dbReference type="InterPro" id="IPR022742">
    <property type="entry name" value="Hydrolase_4"/>
</dbReference>
<dbReference type="Proteomes" id="UP000515917">
    <property type="component" value="Chromosome"/>
</dbReference>
<dbReference type="Gene3D" id="3.40.50.1820">
    <property type="entry name" value="alpha/beta hydrolase"/>
    <property type="match status" value="1"/>
</dbReference>
<proteinExistence type="predicted"/>